<dbReference type="Proteomes" id="UP000217790">
    <property type="component" value="Unassembled WGS sequence"/>
</dbReference>
<reference evidence="2" key="1">
    <citation type="journal article" date="2017" name="Nat. Ecol. Evol.">
        <title>Genome expansion and lineage-specific genetic innovations in the forest pathogenic fungi Armillaria.</title>
        <authorList>
            <person name="Sipos G."/>
            <person name="Prasanna A.N."/>
            <person name="Walter M.C."/>
            <person name="O'Connor E."/>
            <person name="Balint B."/>
            <person name="Krizsan K."/>
            <person name="Kiss B."/>
            <person name="Hess J."/>
            <person name="Varga T."/>
            <person name="Slot J."/>
            <person name="Riley R."/>
            <person name="Boka B."/>
            <person name="Rigling D."/>
            <person name="Barry K."/>
            <person name="Lee J."/>
            <person name="Mihaltcheva S."/>
            <person name="LaButti K."/>
            <person name="Lipzen A."/>
            <person name="Waldron R."/>
            <person name="Moloney N.M."/>
            <person name="Sperisen C."/>
            <person name="Kredics L."/>
            <person name="Vagvoelgyi C."/>
            <person name="Patrignani A."/>
            <person name="Fitzpatrick D."/>
            <person name="Nagy I."/>
            <person name="Doyle S."/>
            <person name="Anderson J.B."/>
            <person name="Grigoriev I.V."/>
            <person name="Gueldener U."/>
            <person name="Muensterkoetter M."/>
            <person name="Nagy L.G."/>
        </authorList>
    </citation>
    <scope>NUCLEOTIDE SEQUENCE [LARGE SCALE GENOMIC DNA]</scope>
    <source>
        <strain evidence="2">Ar21-2</strain>
    </source>
</reference>
<dbReference type="InParanoid" id="A0A2H3DNG5"/>
<proteinExistence type="predicted"/>
<organism evidence="1 2">
    <name type="scientific">Armillaria gallica</name>
    <name type="common">Bulbous honey fungus</name>
    <name type="synonym">Armillaria bulbosa</name>
    <dbReference type="NCBI Taxonomy" id="47427"/>
    <lineage>
        <taxon>Eukaryota</taxon>
        <taxon>Fungi</taxon>
        <taxon>Dikarya</taxon>
        <taxon>Basidiomycota</taxon>
        <taxon>Agaricomycotina</taxon>
        <taxon>Agaricomycetes</taxon>
        <taxon>Agaricomycetidae</taxon>
        <taxon>Agaricales</taxon>
        <taxon>Marasmiineae</taxon>
        <taxon>Physalacriaceae</taxon>
        <taxon>Armillaria</taxon>
    </lineage>
</organism>
<dbReference type="EMBL" id="KZ293650">
    <property type="protein sequence ID" value="PBK96781.1"/>
    <property type="molecule type" value="Genomic_DNA"/>
</dbReference>
<evidence type="ECO:0000313" key="2">
    <source>
        <dbReference type="Proteomes" id="UP000217790"/>
    </source>
</evidence>
<gene>
    <name evidence="1" type="ORF">ARMGADRAFT_1027746</name>
</gene>
<keyword evidence="2" id="KW-1185">Reference proteome</keyword>
<sequence length="195" mass="22285">MKRISGTQDALEAGADNVLVVPLGWQGRGSEGCQEKFVNIAGHPQSYYRCTYPSTFDNPLEGNRVISVRMKMGHQNDRLRENREHGAQHTPKKLTSGIELLNKAMNERRLEDSGRQSRLLDLRAEKYVDYSMWEEYATHMRHYKALPVPAKYPKNDVGSGQGSKVETISILTVIIIRRIRRVERTAKNLNTDVFN</sequence>
<accession>A0A2H3DNG5</accession>
<evidence type="ECO:0000313" key="1">
    <source>
        <dbReference type="EMBL" id="PBK96781.1"/>
    </source>
</evidence>
<protein>
    <submittedName>
        <fullName evidence="1">Uncharacterized protein</fullName>
    </submittedName>
</protein>
<dbReference type="AlphaFoldDB" id="A0A2H3DNG5"/>
<name>A0A2H3DNG5_ARMGA</name>